<name>A0A2S8GSL0_9BACT</name>
<evidence type="ECO:0000313" key="1">
    <source>
        <dbReference type="EMBL" id="PQO47416.1"/>
    </source>
</evidence>
<dbReference type="InterPro" id="IPR011604">
    <property type="entry name" value="PDDEXK-like_dom_sf"/>
</dbReference>
<dbReference type="Proteomes" id="UP000237819">
    <property type="component" value="Unassembled WGS sequence"/>
</dbReference>
<dbReference type="EMBL" id="PUHZ01000005">
    <property type="protein sequence ID" value="PQO47416.1"/>
    <property type="molecule type" value="Genomic_DNA"/>
</dbReference>
<sequence length="304" mass="35854">MQRHVEEWQKDKDDISEKNILTLLEDEEYKSLDYAIRNKPFLTAHKLLDLEKCELHAKLRYVDLLPLPIEKENDNFTIGSGVENAITLSQEDFSDRYAVVKNRSTNEAKALAESGKELLTQGMYDTIHEARREFHSSPHAPKKLGTKNVIASYSGYVLKAEYDGFNEKTIIPQELKTCANINTFEKDFHPGNEWFEMYAFQQSFYSFVYELRNETHYDYVNLFVLDKYDWSRSHKFVLGYNTILRPRYDRVQRLIEKWKLCEESGMWSVPDLSTMEGRAIFRNSSYYILPMMDEYKKLISATTF</sequence>
<gene>
    <name evidence="1" type="ORF">C5Y93_05060</name>
</gene>
<dbReference type="AlphaFoldDB" id="A0A2S8GSL0"/>
<dbReference type="Gene3D" id="3.90.320.10">
    <property type="match status" value="1"/>
</dbReference>
<comment type="caution">
    <text evidence="1">The sequence shown here is derived from an EMBL/GenBank/DDBJ whole genome shotgun (WGS) entry which is preliminary data.</text>
</comment>
<organism evidence="1 2">
    <name type="scientific">Blastopirellula marina</name>
    <dbReference type="NCBI Taxonomy" id="124"/>
    <lineage>
        <taxon>Bacteria</taxon>
        <taxon>Pseudomonadati</taxon>
        <taxon>Planctomycetota</taxon>
        <taxon>Planctomycetia</taxon>
        <taxon>Pirellulales</taxon>
        <taxon>Pirellulaceae</taxon>
        <taxon>Blastopirellula</taxon>
    </lineage>
</organism>
<proteinExistence type="predicted"/>
<evidence type="ECO:0000313" key="2">
    <source>
        <dbReference type="Proteomes" id="UP000237819"/>
    </source>
</evidence>
<accession>A0A2S8GSL0</accession>
<protein>
    <submittedName>
        <fullName evidence="1">Uncharacterized protein</fullName>
    </submittedName>
</protein>
<reference evidence="1 2" key="1">
    <citation type="submission" date="2018-02" db="EMBL/GenBank/DDBJ databases">
        <title>Comparative genomes isolates from brazilian mangrove.</title>
        <authorList>
            <person name="Araujo J.E."/>
            <person name="Taketani R.G."/>
            <person name="Silva M.C.P."/>
            <person name="Loureco M.V."/>
            <person name="Andreote F.D."/>
        </authorList>
    </citation>
    <scope>NUCLEOTIDE SEQUENCE [LARGE SCALE GENOMIC DNA]</scope>
    <source>
        <strain evidence="1 2">Nap-Phe MGV</strain>
    </source>
</reference>